<accession>A0ACD1E5X6</accession>
<protein>
    <submittedName>
        <fullName evidence="1">Chlorophyllase</fullName>
    </submittedName>
</protein>
<evidence type="ECO:0000313" key="1">
    <source>
        <dbReference type="EMBL" id="QWS34362.1"/>
    </source>
</evidence>
<sequence>MRNTVPLLSGTSLRFILRQRTAPGRNPVPTTSTSTALDTILGAGVPVVSVAPVDLDAPDRPLPLQVRVSAPVTGSDLPVLLFSHGNGQHLDAYAPLVSSWASYGFVVVQPTHLDSRRNGFGFDHPVFPSIWRERTTDLVRVLDQLETVEAALPGLAGRVDHTRVAAVGHSWGAQSVQALLGARVLDDQGRPGEDRRDTRVTAGVLLAATGVAGDELVPFAAENFPFMRPSFAELTTRTLVVAGDRDQSAMSTRGPDWFTDAFTSSPGATDLLTLHGGEHGLGGISGYEAAETTDEDPARVALVQRLTTAYLRSALDPEDDAWERARASLPTTPDAPASVTGR</sequence>
<dbReference type="Proteomes" id="UP000681794">
    <property type="component" value="Chromosome"/>
</dbReference>
<proteinExistence type="predicted"/>
<keyword evidence="2" id="KW-1185">Reference proteome</keyword>
<evidence type="ECO:0000313" key="2">
    <source>
        <dbReference type="Proteomes" id="UP000681794"/>
    </source>
</evidence>
<gene>
    <name evidence="1" type="ORF">KM842_04090</name>
</gene>
<reference evidence="1" key="1">
    <citation type="submission" date="2021-06" db="EMBL/GenBank/DDBJ databases">
        <authorList>
            <person name="Ellington A.J."/>
            <person name="Bryan N.C."/>
            <person name="Christner B.C."/>
            <person name="Reisch C.R."/>
        </authorList>
    </citation>
    <scope>NUCLEOTIDE SEQUENCE</scope>
    <source>
        <strain evidence="1">L6-1</strain>
    </source>
</reference>
<organism evidence="1 2">
    <name type="scientific">Curtobacterium aetherium</name>
    <dbReference type="NCBI Taxonomy" id="2841594"/>
    <lineage>
        <taxon>Bacteria</taxon>
        <taxon>Bacillati</taxon>
        <taxon>Actinomycetota</taxon>
        <taxon>Actinomycetes</taxon>
        <taxon>Micrococcales</taxon>
        <taxon>Microbacteriaceae</taxon>
        <taxon>Curtobacterium</taxon>
    </lineage>
</organism>
<name>A0ACD1E5X6_9MICO</name>
<dbReference type="EMBL" id="CP076544">
    <property type="protein sequence ID" value="QWS34362.1"/>
    <property type="molecule type" value="Genomic_DNA"/>
</dbReference>